<reference key="1">
    <citation type="journal article" date="2007" name="Nature">
        <title>The medaka draft genome and insights into vertebrate genome evolution.</title>
        <authorList>
            <person name="Kasahara M."/>
            <person name="Naruse K."/>
            <person name="Sasaki S."/>
            <person name="Nakatani Y."/>
            <person name="Qu W."/>
            <person name="Ahsan B."/>
            <person name="Yamada T."/>
            <person name="Nagayasu Y."/>
            <person name="Doi K."/>
            <person name="Kasai Y."/>
            <person name="Jindo T."/>
            <person name="Kobayashi D."/>
            <person name="Shimada A."/>
            <person name="Toyoda A."/>
            <person name="Kuroki Y."/>
            <person name="Fujiyama A."/>
            <person name="Sasaki T."/>
            <person name="Shimizu A."/>
            <person name="Asakawa S."/>
            <person name="Shimizu N."/>
            <person name="Hashimoto S."/>
            <person name="Yang J."/>
            <person name="Lee Y."/>
            <person name="Matsushima K."/>
            <person name="Sugano S."/>
            <person name="Sakaizumi M."/>
            <person name="Narita T."/>
            <person name="Ohishi K."/>
            <person name="Haga S."/>
            <person name="Ohta F."/>
            <person name="Nomoto H."/>
            <person name="Nogata K."/>
            <person name="Morishita T."/>
            <person name="Endo T."/>
            <person name="Shin-I T."/>
            <person name="Takeda H."/>
            <person name="Morishita S."/>
            <person name="Kohara Y."/>
        </authorList>
    </citation>
    <scope>NUCLEOTIDE SEQUENCE [LARGE SCALE GENOMIC DNA]</scope>
    <source>
        <strain>Hd-rR</strain>
    </source>
</reference>
<feature type="region of interest" description="Disordered" evidence="6">
    <location>
        <begin position="1581"/>
        <end position="1695"/>
    </location>
</feature>
<dbReference type="GO" id="GO:0043005">
    <property type="term" value="C:neuron projection"/>
    <property type="evidence" value="ECO:0007669"/>
    <property type="project" value="UniProtKB-ARBA"/>
</dbReference>
<feature type="region of interest" description="Disordered" evidence="6">
    <location>
        <begin position="907"/>
        <end position="935"/>
    </location>
</feature>
<feature type="region of interest" description="Disordered" evidence="6">
    <location>
        <begin position="1"/>
        <end position="28"/>
    </location>
</feature>
<comment type="subcellular location">
    <subcellularLocation>
        <location evidence="1">Cell projection</location>
    </subcellularLocation>
    <subcellularLocation>
        <location evidence="2">Cytoplasm</location>
    </subcellularLocation>
</comment>
<feature type="region of interest" description="Disordered" evidence="6">
    <location>
        <begin position="485"/>
        <end position="520"/>
    </location>
</feature>
<feature type="compositionally biased region" description="Polar residues" evidence="6">
    <location>
        <begin position="506"/>
        <end position="515"/>
    </location>
</feature>
<feature type="region of interest" description="Disordered" evidence="6">
    <location>
        <begin position="426"/>
        <end position="445"/>
    </location>
</feature>
<feature type="region of interest" description="Disordered" evidence="6">
    <location>
        <begin position="625"/>
        <end position="760"/>
    </location>
</feature>
<organism evidence="8 9">
    <name type="scientific">Oryzias latipes</name>
    <name type="common">Japanese rice fish</name>
    <name type="synonym">Japanese killifish</name>
    <dbReference type="NCBI Taxonomy" id="8090"/>
    <lineage>
        <taxon>Eukaryota</taxon>
        <taxon>Metazoa</taxon>
        <taxon>Chordata</taxon>
        <taxon>Craniata</taxon>
        <taxon>Vertebrata</taxon>
        <taxon>Euteleostomi</taxon>
        <taxon>Actinopterygii</taxon>
        <taxon>Neopterygii</taxon>
        <taxon>Teleostei</taxon>
        <taxon>Neoteleostei</taxon>
        <taxon>Acanthomorphata</taxon>
        <taxon>Ovalentaria</taxon>
        <taxon>Atherinomorphae</taxon>
        <taxon>Beloniformes</taxon>
        <taxon>Adrianichthyidae</taxon>
        <taxon>Oryziinae</taxon>
        <taxon>Oryzias</taxon>
    </lineage>
</organism>
<feature type="compositionally biased region" description="Polar residues" evidence="6">
    <location>
        <begin position="1622"/>
        <end position="1632"/>
    </location>
</feature>
<dbReference type="PANTHER" id="PTHR23005:SF4">
    <property type="entry name" value="OXYGEN-REGULATED PROTEIN 1"/>
    <property type="match status" value="1"/>
</dbReference>
<feature type="compositionally biased region" description="Polar residues" evidence="6">
    <location>
        <begin position="1587"/>
        <end position="1596"/>
    </location>
</feature>
<keyword evidence="5" id="KW-0966">Cell projection</keyword>
<reference evidence="8" key="4">
    <citation type="submission" date="2025-09" db="UniProtKB">
        <authorList>
            <consortium name="Ensembl"/>
        </authorList>
    </citation>
    <scope>IDENTIFICATION</scope>
    <source>
        <strain evidence="8">HNI</strain>
    </source>
</reference>
<proteinExistence type="predicted"/>
<feature type="region of interest" description="Disordered" evidence="6">
    <location>
        <begin position="1764"/>
        <end position="1794"/>
    </location>
</feature>
<feature type="compositionally biased region" description="Acidic residues" evidence="6">
    <location>
        <begin position="1356"/>
        <end position="1375"/>
    </location>
</feature>
<evidence type="ECO:0000313" key="8">
    <source>
        <dbReference type="Ensembl" id="ENSORLP00020024348.1"/>
    </source>
</evidence>
<evidence type="ECO:0000256" key="5">
    <source>
        <dbReference type="ARBA" id="ARBA00023273"/>
    </source>
</evidence>
<feature type="compositionally biased region" description="Basic and acidic residues" evidence="6">
    <location>
        <begin position="1521"/>
        <end position="1542"/>
    </location>
</feature>
<feature type="domain" description="Doublecortin" evidence="7">
    <location>
        <begin position="37"/>
        <end position="119"/>
    </location>
</feature>
<dbReference type="PANTHER" id="PTHR23005">
    <property type="entry name" value="RETINITIS PIGMENTOSA 1 PROTEIN"/>
    <property type="match status" value="1"/>
</dbReference>
<protein>
    <recommendedName>
        <fullName evidence="7">Doublecortin domain-containing protein</fullName>
    </recommendedName>
</protein>
<feature type="compositionally biased region" description="Acidic residues" evidence="6">
    <location>
        <begin position="1383"/>
        <end position="1392"/>
    </location>
</feature>
<feature type="region of interest" description="Disordered" evidence="6">
    <location>
        <begin position="1136"/>
        <end position="1549"/>
    </location>
</feature>
<feature type="region of interest" description="Disordered" evidence="6">
    <location>
        <begin position="786"/>
        <end position="812"/>
    </location>
</feature>
<dbReference type="FunFam" id="3.10.20.230:FF:000006">
    <property type="entry name" value="Oxygen-regulated protein 1"/>
    <property type="match status" value="1"/>
</dbReference>
<name>A0A3P9LUK6_ORYLA</name>
<feature type="compositionally biased region" description="Acidic residues" evidence="6">
    <location>
        <begin position="1201"/>
        <end position="1221"/>
    </location>
</feature>
<feature type="compositionally biased region" description="Basic and acidic residues" evidence="6">
    <location>
        <begin position="1393"/>
        <end position="1411"/>
    </location>
</feature>
<feature type="compositionally biased region" description="Polar residues" evidence="6">
    <location>
        <begin position="1896"/>
        <end position="1909"/>
    </location>
</feature>
<feature type="compositionally biased region" description="Basic and acidic residues" evidence="6">
    <location>
        <begin position="1454"/>
        <end position="1467"/>
    </location>
</feature>
<feature type="compositionally biased region" description="Acidic residues" evidence="6">
    <location>
        <begin position="1287"/>
        <end position="1330"/>
    </location>
</feature>
<feature type="compositionally biased region" description="Basic and acidic residues" evidence="6">
    <location>
        <begin position="1332"/>
        <end position="1355"/>
    </location>
</feature>
<feature type="region of interest" description="Disordered" evidence="6">
    <location>
        <begin position="552"/>
        <end position="590"/>
    </location>
</feature>
<sequence>MSNTPVQDPPAQGGSSDSGHTLPSRPLLPVTDASASKRVCFYKSGDYKFTGHRMIITSRTFKTFDALLDALSKKVPLPFGVRTITTPRGTRLVKALDDLQDGGAYVCSDQKRVKPLNLDEVTRRQVPWNTTRVLTKVTERAAVRTPRKLVVIKNKDPSVKRTIVLQRRTAPTFDTLLDYLSQILQFPVLKLYSTDGRRVDGLAALILCSGVVVAAGKEAFKLGGFRFQRTSQAAQVLYVETVEPATQQAKHRKCYPPLTGSKNFSLSSERYIINQIQNSRNGGVNGYQRRHGSDDTEAHQCPTPVETCQKDAEHPSCIIPHEDDIEKSFRVNQDGSMTVEMKVHLTIKEEEMLHWTTTVSRSSLSRRKVCASASESGNSSPDSNHTVAKDSSNIQEDETKEENYQGGAGRGVGFAGDASAALGKAKASFKRTSTPGPRRVNKKTSVESVKMVTENSFQESMMGHYSYMERTADGETTEGYCVVRHSSSNKPIPKPRKTASAGGRNPPTSIRSSGGSEVLRVPNDVTETVMHIYETQSCYDNYLANEEYSADGASLHESPLESEGKPSPDSRSLSSNNDCDIDCNWQPPTSDSLLRQKEEMLSLSSEPECLTHQATNNAGIQAQAEDLEENPAKSTNKKTVGSSTSTTSTDKKLNRRSMSPSKRSKRSSPDKGSSDASAGRKSLNSVESLKNGLKNKKAETPHSTKSVQQKRPTKESTASVSSGNLRRSSSKSPSTKKPPAKENGHNIDTPTARPQMKKKMSDILETKKAFSGKKSLSKPKSMIEYKLSAPKSSSQQSECSSRPSLNPSPSEVHQYVENWLENVSPHQVPFAEEAAGEEPHAKVIFKIGADSESDETNESQAVFQDSLKKSSSCLSVPLSHEGAALLHGERRTLGLCVSMPSIRAEPANQENRLRSHKSADVIGPDGSEVSSSHLLSPKEKIKPVLRQLCSSIQCIRRSSTSNSTPALHTSSSSPNFSTQVASVFGSSCKAFLSFLSVMTLRENLTGSAAGESKPSEAPEALLMLESLQHISNIEDEEEQRASLTDLQSTASSHLRERWKDFQILRERLESEPLSPKISETEFALDVVSEGGDIFEDQHQAIDELMEEMHMPEDLREQISSTIKSFYPVEESTYVETVKNQSDSEEDVETFVSESKEEVQRLTEVSEDLTEVTREGMERKEEAEKHQSECEGKENVEKDECSSEADAEEEEWEEREDEEEEKDTGGRNDQQGNQTRESDQTSVEKLEEEEPEDEKIAGEEETREEFKEEESLGTDKEMANEETGNSDGTEDTDEREGAVETDEEEEEEENSGGEDHEDVQEGQEEEEEANGEELGRIDEDVDKEIEKENKADAVEERVEEEEDTEEVDEEHTEEEEKGQFSEVVSEETSEENEKEERKYTENVLEEEKHDEGEGGMEGVEEEEMDDNLEAEDDATSEQSEDEEERNSNEDEEENESLRQLDHQPKDQTKEEEDPLSSAENDEDTSELKDASGLKQSRSNMEEGLAENMTESPTNFSSDGQVEDDKVGESVHETDKEGGEERKSSSSSHPVEISQDLLDFVNYALRSCSLRFACDAQGNIRIEPENARVVQTKQSTTHMGEKEGPKCLPSPFTSDLSDYRPETSESGGYKSQGSVDIASESGGETPKKSSMVSSRSANGEGTNVEQTRSKVSVPSSSEALNSSSLKSTGSLSPGDADTKALREDLSYFSAASSLKEDAEVAVRSAQTGCVTSDKDSADGVLIDRGRWLLKENHLIRKSPPLSMGMYGNLDSTSVDTGQDNTSEDSPPHYSKSQHSPLAVISSSDLEEMAKPGALSCKYYNLPHGSDSDPFLDDAGSIHSGRLDASVVKGRGFRVSPTVDTTKTWANRNGSLSSFASVELKIPDRKVHPEESSAAMQPRGTSSGEQGALQPQDSVDSLHLRCGQYYSLQRFFHHSDKLGFEKIKSGNSFTPRILGHFRGADEAAGMVLDEKARFLVQLKFGKQSYQNQ</sequence>
<evidence type="ECO:0000256" key="4">
    <source>
        <dbReference type="ARBA" id="ARBA00022737"/>
    </source>
</evidence>
<dbReference type="Ensembl" id="ENSORLT00020007185.1">
    <property type="protein sequence ID" value="ENSORLP00020024348.1"/>
    <property type="gene ID" value="ENSORLG00020005712.1"/>
</dbReference>
<feature type="compositionally biased region" description="Low complexity" evidence="6">
    <location>
        <begin position="633"/>
        <end position="648"/>
    </location>
</feature>
<evidence type="ECO:0000313" key="9">
    <source>
        <dbReference type="Proteomes" id="UP000265180"/>
    </source>
</evidence>
<feature type="compositionally biased region" description="Low complexity" evidence="6">
    <location>
        <begin position="788"/>
        <end position="804"/>
    </location>
</feature>
<reference evidence="8" key="3">
    <citation type="submission" date="2025-08" db="UniProtKB">
        <authorList>
            <consortium name="Ensembl"/>
        </authorList>
    </citation>
    <scope>IDENTIFICATION</scope>
    <source>
        <strain evidence="8">HNI</strain>
    </source>
</reference>
<evidence type="ECO:0000256" key="1">
    <source>
        <dbReference type="ARBA" id="ARBA00004316"/>
    </source>
</evidence>
<dbReference type="SUPFAM" id="SSF89837">
    <property type="entry name" value="Doublecortin (DC)"/>
    <property type="match status" value="2"/>
</dbReference>
<feature type="compositionally biased region" description="Polar residues" evidence="6">
    <location>
        <begin position="1646"/>
        <end position="1668"/>
    </location>
</feature>
<dbReference type="InterPro" id="IPR036572">
    <property type="entry name" value="Doublecortin_dom_sf"/>
</dbReference>
<accession>A0A3P9LUK6</accession>
<feature type="region of interest" description="Disordered" evidence="6">
    <location>
        <begin position="364"/>
        <end position="412"/>
    </location>
</feature>
<dbReference type="SMART" id="SM00537">
    <property type="entry name" value="DCX"/>
    <property type="match status" value="2"/>
</dbReference>
<feature type="compositionally biased region" description="Acidic residues" evidence="6">
    <location>
        <begin position="1468"/>
        <end position="1483"/>
    </location>
</feature>
<feature type="compositionally biased region" description="Low complexity" evidence="6">
    <location>
        <begin position="1670"/>
        <end position="1690"/>
    </location>
</feature>
<dbReference type="Pfam" id="PF03607">
    <property type="entry name" value="DCX"/>
    <property type="match status" value="2"/>
</dbReference>
<dbReference type="InterPro" id="IPR003533">
    <property type="entry name" value="Doublecortin_dom"/>
</dbReference>
<evidence type="ECO:0000256" key="6">
    <source>
        <dbReference type="SAM" id="MobiDB-lite"/>
    </source>
</evidence>
<dbReference type="GO" id="GO:0005737">
    <property type="term" value="C:cytoplasm"/>
    <property type="evidence" value="ECO:0007669"/>
    <property type="project" value="UniProtKB-SubCell"/>
</dbReference>
<keyword evidence="4" id="KW-0677">Repeat</keyword>
<feature type="compositionally biased region" description="Basic and acidic residues" evidence="6">
    <location>
        <begin position="1170"/>
        <end position="1200"/>
    </location>
</feature>
<feature type="compositionally biased region" description="Basic and acidic residues" evidence="6">
    <location>
        <begin position="558"/>
        <end position="568"/>
    </location>
</feature>
<feature type="compositionally biased region" description="Polar residues" evidence="6">
    <location>
        <begin position="1507"/>
        <end position="1518"/>
    </location>
</feature>
<dbReference type="Proteomes" id="UP000265180">
    <property type="component" value="Chromosome 17"/>
</dbReference>
<feature type="compositionally biased region" description="Polar residues" evidence="6">
    <location>
        <begin position="569"/>
        <end position="578"/>
    </location>
</feature>
<feature type="compositionally biased region" description="Basic and acidic residues" evidence="6">
    <location>
        <begin position="1235"/>
        <end position="1244"/>
    </location>
</feature>
<feature type="domain" description="Doublecortin" evidence="7">
    <location>
        <begin position="147"/>
        <end position="226"/>
    </location>
</feature>
<feature type="region of interest" description="Disordered" evidence="6">
    <location>
        <begin position="1883"/>
        <end position="1909"/>
    </location>
</feature>
<feature type="compositionally biased region" description="Acidic residues" evidence="6">
    <location>
        <begin position="1417"/>
        <end position="1453"/>
    </location>
</feature>
<reference evidence="8 9" key="2">
    <citation type="submission" date="2017-04" db="EMBL/GenBank/DDBJ databases">
        <title>CpG methylation of centromeres and impact of large insertions on vertebrate speciation.</title>
        <authorList>
            <person name="Ichikawa K."/>
            <person name="Yoshimura J."/>
            <person name="Morishita S."/>
        </authorList>
    </citation>
    <scope>NUCLEOTIDE SEQUENCE</scope>
    <source>
        <strain evidence="8 9">HNI</strain>
    </source>
</reference>
<evidence type="ECO:0000256" key="3">
    <source>
        <dbReference type="ARBA" id="ARBA00022490"/>
    </source>
</evidence>
<feature type="region of interest" description="Disordered" evidence="6">
    <location>
        <begin position="282"/>
        <end position="301"/>
    </location>
</feature>
<evidence type="ECO:0000259" key="7">
    <source>
        <dbReference type="PROSITE" id="PS50309"/>
    </source>
</evidence>
<dbReference type="Gene3D" id="3.10.20.230">
    <property type="entry name" value="Doublecortin domain"/>
    <property type="match status" value="2"/>
</dbReference>
<feature type="compositionally biased region" description="Polar residues" evidence="6">
    <location>
        <begin position="1767"/>
        <end position="1794"/>
    </location>
</feature>
<feature type="compositionally biased region" description="Basic and acidic residues" evidence="6">
    <location>
        <begin position="1253"/>
        <end position="1278"/>
    </location>
</feature>
<evidence type="ECO:0000256" key="2">
    <source>
        <dbReference type="ARBA" id="ARBA00004496"/>
    </source>
</evidence>
<feature type="compositionally biased region" description="Polar residues" evidence="6">
    <location>
        <begin position="703"/>
        <end position="727"/>
    </location>
</feature>
<dbReference type="GO" id="GO:0035556">
    <property type="term" value="P:intracellular signal transduction"/>
    <property type="evidence" value="ECO:0007669"/>
    <property type="project" value="InterPro"/>
</dbReference>
<dbReference type="PROSITE" id="PS50309">
    <property type="entry name" value="DC"/>
    <property type="match status" value="2"/>
</dbReference>
<keyword evidence="3" id="KW-0963">Cytoplasm</keyword>
<feature type="compositionally biased region" description="Polar residues" evidence="6">
    <location>
        <begin position="373"/>
        <end position="394"/>
    </location>
</feature>